<feature type="compositionally biased region" description="Basic and acidic residues" evidence="4">
    <location>
        <begin position="1"/>
        <end position="10"/>
    </location>
</feature>
<proteinExistence type="predicted"/>
<dbReference type="SMART" id="SM00164">
    <property type="entry name" value="TBC"/>
    <property type="match status" value="1"/>
</dbReference>
<feature type="region of interest" description="Disordered" evidence="4">
    <location>
        <begin position="140"/>
        <end position="348"/>
    </location>
</feature>
<dbReference type="FunFam" id="1.10.472.80:FF:000027">
    <property type="entry name" value="GTPase activating protein (Evi5)"/>
    <property type="match status" value="1"/>
</dbReference>
<protein>
    <recommendedName>
        <fullName evidence="5">Rab-GAP TBC domain-containing protein</fullName>
    </recommendedName>
</protein>
<feature type="compositionally biased region" description="Polar residues" evidence="4">
    <location>
        <begin position="195"/>
        <end position="220"/>
    </location>
</feature>
<evidence type="ECO:0000313" key="7">
    <source>
        <dbReference type="Proteomes" id="UP001310594"/>
    </source>
</evidence>
<dbReference type="PROSITE" id="PS50086">
    <property type="entry name" value="TBC_RABGAP"/>
    <property type="match status" value="1"/>
</dbReference>
<dbReference type="FunFam" id="1.10.8.270:FF:000001">
    <property type="entry name" value="TBC1 domain family member 1"/>
    <property type="match status" value="1"/>
</dbReference>
<dbReference type="Gene3D" id="1.10.472.80">
    <property type="entry name" value="Ypt/Rab-GAP domain of gyp1p, domain 3"/>
    <property type="match status" value="1"/>
</dbReference>
<evidence type="ECO:0000256" key="2">
    <source>
        <dbReference type="ARBA" id="ARBA00023054"/>
    </source>
</evidence>
<evidence type="ECO:0000256" key="4">
    <source>
        <dbReference type="SAM" id="MobiDB-lite"/>
    </source>
</evidence>
<comment type="caution">
    <text evidence="6">The sequence shown here is derived from an EMBL/GenBank/DDBJ whole genome shotgun (WGS) entry which is preliminary data.</text>
</comment>
<dbReference type="InterPro" id="IPR000195">
    <property type="entry name" value="Rab-GAP-TBC_dom"/>
</dbReference>
<feature type="compositionally biased region" description="Polar residues" evidence="4">
    <location>
        <begin position="968"/>
        <end position="978"/>
    </location>
</feature>
<feature type="region of interest" description="Disordered" evidence="4">
    <location>
        <begin position="93"/>
        <end position="125"/>
    </location>
</feature>
<reference evidence="6" key="1">
    <citation type="submission" date="2023-08" db="EMBL/GenBank/DDBJ databases">
        <title>Black Yeasts Isolated from many extreme environments.</title>
        <authorList>
            <person name="Coleine C."/>
            <person name="Stajich J.E."/>
            <person name="Selbmann L."/>
        </authorList>
    </citation>
    <scope>NUCLEOTIDE SEQUENCE</scope>
    <source>
        <strain evidence="6">CCFEE 5810</strain>
    </source>
</reference>
<organism evidence="6 7">
    <name type="scientific">Elasticomyces elasticus</name>
    <dbReference type="NCBI Taxonomy" id="574655"/>
    <lineage>
        <taxon>Eukaryota</taxon>
        <taxon>Fungi</taxon>
        <taxon>Dikarya</taxon>
        <taxon>Ascomycota</taxon>
        <taxon>Pezizomycotina</taxon>
        <taxon>Dothideomycetes</taxon>
        <taxon>Dothideomycetidae</taxon>
        <taxon>Mycosphaerellales</taxon>
        <taxon>Teratosphaeriaceae</taxon>
        <taxon>Elasticomyces</taxon>
    </lineage>
</organism>
<dbReference type="GO" id="GO:0005096">
    <property type="term" value="F:GTPase activator activity"/>
    <property type="evidence" value="ECO:0007669"/>
    <property type="project" value="UniProtKB-KW"/>
</dbReference>
<feature type="compositionally biased region" description="Low complexity" evidence="4">
    <location>
        <begin position="979"/>
        <end position="999"/>
    </location>
</feature>
<feature type="compositionally biased region" description="Polar residues" evidence="4">
    <location>
        <begin position="1011"/>
        <end position="1023"/>
    </location>
</feature>
<dbReference type="Proteomes" id="UP001310594">
    <property type="component" value="Unassembled WGS sequence"/>
</dbReference>
<evidence type="ECO:0000313" key="6">
    <source>
        <dbReference type="EMBL" id="KAK5693138.1"/>
    </source>
</evidence>
<feature type="compositionally biased region" description="Polar residues" evidence="4">
    <location>
        <begin position="1330"/>
        <end position="1351"/>
    </location>
</feature>
<dbReference type="GO" id="GO:0031267">
    <property type="term" value="F:small GTPase binding"/>
    <property type="evidence" value="ECO:0007669"/>
    <property type="project" value="TreeGrafter"/>
</dbReference>
<dbReference type="PANTHER" id="PTHR47219">
    <property type="entry name" value="RAB GTPASE-ACTIVATING PROTEIN 1-LIKE"/>
    <property type="match status" value="1"/>
</dbReference>
<feature type="compositionally biased region" description="Low complexity" evidence="4">
    <location>
        <begin position="303"/>
        <end position="314"/>
    </location>
</feature>
<feature type="region of interest" description="Disordered" evidence="4">
    <location>
        <begin position="549"/>
        <end position="579"/>
    </location>
</feature>
<dbReference type="InterPro" id="IPR035969">
    <property type="entry name" value="Rab-GAP_TBC_sf"/>
</dbReference>
<accession>A0AAN8A0Q7</accession>
<feature type="compositionally biased region" description="Basic and acidic residues" evidence="4">
    <location>
        <begin position="144"/>
        <end position="161"/>
    </location>
</feature>
<feature type="region of interest" description="Disordered" evidence="4">
    <location>
        <begin position="959"/>
        <end position="1032"/>
    </location>
</feature>
<feature type="compositionally biased region" description="Low complexity" evidence="4">
    <location>
        <begin position="93"/>
        <end position="104"/>
    </location>
</feature>
<dbReference type="SUPFAM" id="SSF47923">
    <property type="entry name" value="Ypt/Rab-GAP domain of gyp1p"/>
    <property type="match status" value="2"/>
</dbReference>
<feature type="region of interest" description="Disordered" evidence="4">
    <location>
        <begin position="1255"/>
        <end position="1284"/>
    </location>
</feature>
<gene>
    <name evidence="6" type="ORF">LTR97_010614</name>
</gene>
<feature type="compositionally biased region" description="Gly residues" evidence="4">
    <location>
        <begin position="162"/>
        <end position="175"/>
    </location>
</feature>
<evidence type="ECO:0000256" key="1">
    <source>
        <dbReference type="ARBA" id="ARBA00022468"/>
    </source>
</evidence>
<evidence type="ECO:0000256" key="3">
    <source>
        <dbReference type="SAM" id="Coils"/>
    </source>
</evidence>
<dbReference type="PANTHER" id="PTHR47219:SF9">
    <property type="entry name" value="GTPASE ACTIVATING PROTEIN AND CENTROSOME-ASSOCIATED, ISOFORM B"/>
    <property type="match status" value="1"/>
</dbReference>
<name>A0AAN8A0Q7_9PEZI</name>
<dbReference type="InterPro" id="IPR050302">
    <property type="entry name" value="Rab_GAP_TBC_domain"/>
</dbReference>
<feature type="compositionally biased region" description="Basic and acidic residues" evidence="4">
    <location>
        <begin position="566"/>
        <end position="576"/>
    </location>
</feature>
<evidence type="ECO:0000259" key="5">
    <source>
        <dbReference type="PROSITE" id="PS50086"/>
    </source>
</evidence>
<dbReference type="FunFam" id="1.10.10.750:FF:000003">
    <property type="entry name" value="GTPase activating protein (Evi5)"/>
    <property type="match status" value="1"/>
</dbReference>
<feature type="compositionally biased region" description="Low complexity" evidence="4">
    <location>
        <begin position="256"/>
        <end position="265"/>
    </location>
</feature>
<feature type="region of interest" description="Disordered" evidence="4">
    <location>
        <begin position="1304"/>
        <end position="1372"/>
    </location>
</feature>
<dbReference type="Pfam" id="PF00566">
    <property type="entry name" value="RabGAP-TBC"/>
    <property type="match status" value="1"/>
</dbReference>
<feature type="compositionally biased region" description="Low complexity" evidence="4">
    <location>
        <begin position="37"/>
        <end position="65"/>
    </location>
</feature>
<dbReference type="Gene3D" id="1.10.10.750">
    <property type="entry name" value="Ypt/Rab-GAP domain of gyp1p, domain 1"/>
    <property type="match status" value="1"/>
</dbReference>
<dbReference type="EMBL" id="JAVRQU010000018">
    <property type="protein sequence ID" value="KAK5693138.1"/>
    <property type="molecule type" value="Genomic_DNA"/>
</dbReference>
<feature type="region of interest" description="Disordered" evidence="4">
    <location>
        <begin position="1491"/>
        <end position="1561"/>
    </location>
</feature>
<feature type="coiled-coil region" evidence="3">
    <location>
        <begin position="1171"/>
        <end position="1254"/>
    </location>
</feature>
<keyword evidence="1" id="KW-0343">GTPase activation</keyword>
<dbReference type="Gene3D" id="1.10.8.270">
    <property type="entry name" value="putative rabgap domain of human tbc1 domain family member 14 like domains"/>
    <property type="match status" value="1"/>
</dbReference>
<feature type="domain" description="Rab-GAP TBC" evidence="5">
    <location>
        <begin position="646"/>
        <end position="830"/>
    </location>
</feature>
<sequence>MAAVEVEKMDVQGGGDNAQHPLPSTTGPEEEDKGVDTPLPTLPTSTLPTWQDDSTPSDDLPLPTTYFDIEPTNPLEDLIIPASLNLQVNVQEPTSPTSAYSSPADMTPRTISPMPGSPTFSDLETPLGFEDAVEHAGGRPKSVFFEREERGRGGDVVDEKGGVGVQRGGEVGGLGEGDEVVLGDGSLDRVGRSGIEQSESRSWNNRAVEANTTQTEQETGNVALENVSLEEPEIAEPESAQNDRSESQQSHLTGLPAEPIAAASPPQSPIPTSHAPDPIRASTSSIYPPESEASISPLEHNITATPTSPTSTYAPSPPQTPIAHPQTFTAPIVSPLTRTETMTTDHDPSRYSMASIALSDTSLDYDHLSPETVEQASLATPRVRASKHIRKPSSLEILQNMWGPAQPDGSGARPMLERQNTFFDALKDEPEPSPTPIDTEIGGVWAATPIEAPAENVWGDLHAPGQLKVVHPETGAGKWHRRTTSLNAPKFVVPDSPESEGMGELDWGQLDQEEEWEKEEKRDGLHEEGEESTAFLLKRLELENAKISSFSSSVGGSGSGGVNNKALERVRRESRPPSRGLLKRMISDRSSRAVRYSVALDPATDEVGVPEPPPMTELEFWAALVQDYPSTAVRLPTLTTTKIRAGIPPPLRGVVWQSMSGARDRALEEAFDTLQHESSPYEGIINKDVGRSFPGVELFKDAEGEGQKSLGRVLKCFSLHDTSIGYCQGLGFLVGPLLMNMGEREAFCVLVRLMEGFGLRESFLPSLRGLHMRIYQFSVLVREEMPGLWGHLEGLGVEGAYLSQWFLSLFAVTCPLEMLMRIYDVVFAEGAGETVMRVALALMRRNEGKMMDSGEFEEVMQLLLGRGIWECYAGDADALVDDFTSLGSVITHGRLSELEKEFEARDSEAVGQSAGFLPDVQAAASRFLGRLWMPGHGAKASTTTLSPAAAEGGLVEAARKTALRKSPSKQSISTLNEASGSSSDGSSTKSGSGITVSTGATEVDGSGTGVRESQLTDAMSFKSSKADSMRTVSVVGQHSGGMTREEREMHGQIEDLLTALGEMQREQQGLVGMLQREREERGEDHLVVRRLVKRLRRVKSDDEVADRDARRRTLPVPPRDVIAGEGGKKRPRSVVLAQVKPRVDEDVDELVESVASRLETNARFSLSFETKAELRSKLTRAREQLAAAEISSSDLAARLELTETNLAAFTTEADDLRAEVKELRLRVNEEFKTRQKLEHSIRELKAEARVVDRKGRERLARGDSMQEVPSPALRRGSSSVEDGSLLSKRGSIIGAPGLRELRLVRRDSSSSVQSLRAARGQRPAPPEIHIQTQQPPASNSPPTSAVDTASSSPPPFPDVTETPVSTTAPPSALSVPAPTAMWHARTSSLAVKEVLATPEHEVVPDEALLLELVNAKTSEVQSRAEVDELKRALLMSNRRHEQMVQALQAQIGAANAVANAAKMEAQAAQNAAEQVRQEAVAMSSFGALSVPTTPGGYDGENRSPGGSEVGTPVAMSFGEKSLPEVPPREKSAGGSVGGSGGWFWNRRSPSTTKIAVTPPAE</sequence>
<keyword evidence="2 3" id="KW-0175">Coiled coil</keyword>
<feature type="region of interest" description="Disordered" evidence="4">
    <location>
        <begin position="1"/>
        <end position="69"/>
    </location>
</feature>